<dbReference type="InterPro" id="IPR002035">
    <property type="entry name" value="VWF_A"/>
</dbReference>
<sequence length="571" mass="62233">MIRKMFYLVCTVCLLVAAGYAVWHFVRDETGRGGKRVMGYEKAVKKLDGLVSRIDWSENFVRRRAKVRLGKAQDLKETLPPIDRFEAVVSPVPSGDDVVAEIFTSTEKSGTGTDGIMVRIARDFNAGNLRLKDGRRVRVIIRKIASGTGYQFIASGKYRPDAFSPSSMLWVEMTAAHGVTMTPVRERMFGNIAGVVMKAGVADRLRSVYGGTDIRTLIDAVVQGNLVMGYTNPFASSTGLNFLITVLSTFAGGNPDLMLSPEVVSSFESFQRGVPFVALTTLQMRDSVENDGALEAFVMEYQTFANTPALRSGYEFIPFGIRHDNPLYAVGEIGPEKREVLNMFASFAGGEKYRVLAGKYGFDPEMPYQPAVPLPPGSTLVRAQKIWKDKKDAGRPIAAIFLCDVSGSMRGTRLNHLKKALIQGSEFIAPGNAIGVVLFNHRVSVVLPVKPFDLSQKAAFQAAVEDMVADGKTAMYDGVAVSLSMLAEARRKNPDVKPMLFVLTDGETNVGLVLENMSPIIEGLNMPIYTIGYEADIGELGKLSSLVEAASLNAGEAEIEYKIGSLLNAQM</sequence>
<keyword evidence="3" id="KW-1185">Reference proteome</keyword>
<dbReference type="PANTHER" id="PTHR10338:SF108">
    <property type="entry name" value="INTER-ALPHA-TRYPSIN INHIBITOR HEAVY CHAIN H4-LIKE PROTEIN"/>
    <property type="match status" value="1"/>
</dbReference>
<dbReference type="PROSITE" id="PS50234">
    <property type="entry name" value="VWFA"/>
    <property type="match status" value="1"/>
</dbReference>
<name>A0A401G3Z1_9BACT</name>
<proteinExistence type="predicted"/>
<dbReference type="Proteomes" id="UP000288096">
    <property type="component" value="Unassembled WGS sequence"/>
</dbReference>
<dbReference type="SMART" id="SM00327">
    <property type="entry name" value="VWA"/>
    <property type="match status" value="1"/>
</dbReference>
<reference evidence="3" key="1">
    <citation type="submission" date="2017-11" db="EMBL/GenBank/DDBJ databases">
        <authorList>
            <person name="Watanabe M."/>
            <person name="Kojima H."/>
        </authorList>
    </citation>
    <scope>NUCLEOTIDE SEQUENCE [LARGE SCALE GENOMIC DNA]</scope>
    <source>
        <strain evidence="3">Tokyo 01</strain>
    </source>
</reference>
<accession>A0A401G3Z1</accession>
<gene>
    <name evidence="2" type="ORF">DENIS_4934</name>
</gene>
<dbReference type="PANTHER" id="PTHR10338">
    <property type="entry name" value="INTER-ALPHA-TRYPSIN INHIBITOR HEAVY CHAIN FAMILY MEMBER"/>
    <property type="match status" value="1"/>
</dbReference>
<feature type="domain" description="VWFA" evidence="1">
    <location>
        <begin position="398"/>
        <end position="546"/>
    </location>
</feature>
<dbReference type="InterPro" id="IPR050934">
    <property type="entry name" value="ITIH"/>
</dbReference>
<dbReference type="SUPFAM" id="SSF53300">
    <property type="entry name" value="vWA-like"/>
    <property type="match status" value="1"/>
</dbReference>
<comment type="caution">
    <text evidence="2">The sequence shown here is derived from an EMBL/GenBank/DDBJ whole genome shotgun (WGS) entry which is preliminary data.</text>
</comment>
<dbReference type="Gene3D" id="3.40.50.410">
    <property type="entry name" value="von Willebrand factor, type A domain"/>
    <property type="match status" value="1"/>
</dbReference>
<evidence type="ECO:0000313" key="3">
    <source>
        <dbReference type="Proteomes" id="UP000288096"/>
    </source>
</evidence>
<evidence type="ECO:0000259" key="1">
    <source>
        <dbReference type="PROSITE" id="PS50234"/>
    </source>
</evidence>
<reference evidence="3" key="2">
    <citation type="submission" date="2019-01" db="EMBL/GenBank/DDBJ databases">
        <title>Genome sequence of Desulfonema ishimotonii strain Tokyo 01.</title>
        <authorList>
            <person name="Fukui M."/>
        </authorList>
    </citation>
    <scope>NUCLEOTIDE SEQUENCE [LARGE SCALE GENOMIC DNA]</scope>
    <source>
        <strain evidence="3">Tokyo 01</strain>
    </source>
</reference>
<organism evidence="2 3">
    <name type="scientific">Desulfonema ishimotonii</name>
    <dbReference type="NCBI Taxonomy" id="45657"/>
    <lineage>
        <taxon>Bacteria</taxon>
        <taxon>Pseudomonadati</taxon>
        <taxon>Thermodesulfobacteriota</taxon>
        <taxon>Desulfobacteria</taxon>
        <taxon>Desulfobacterales</taxon>
        <taxon>Desulfococcaceae</taxon>
        <taxon>Desulfonema</taxon>
    </lineage>
</organism>
<evidence type="ECO:0000313" key="2">
    <source>
        <dbReference type="EMBL" id="GBC63934.1"/>
    </source>
</evidence>
<dbReference type="CDD" id="cd00198">
    <property type="entry name" value="vWFA"/>
    <property type="match status" value="1"/>
</dbReference>
<dbReference type="EMBL" id="BEXT01000001">
    <property type="protein sequence ID" value="GBC63934.1"/>
    <property type="molecule type" value="Genomic_DNA"/>
</dbReference>
<dbReference type="InterPro" id="IPR036465">
    <property type="entry name" value="vWFA_dom_sf"/>
</dbReference>
<dbReference type="AlphaFoldDB" id="A0A401G3Z1"/>
<dbReference type="Pfam" id="PF13531">
    <property type="entry name" value="SBP_bac_11"/>
    <property type="match status" value="1"/>
</dbReference>
<dbReference type="Pfam" id="PF13519">
    <property type="entry name" value="VWA_2"/>
    <property type="match status" value="1"/>
</dbReference>
<protein>
    <submittedName>
        <fullName evidence="2">VWA domain-containing protein</fullName>
    </submittedName>
</protein>
<dbReference type="RefSeq" id="WP_166405284.1">
    <property type="nucleotide sequence ID" value="NZ_BEXT01000001.1"/>
</dbReference>